<protein>
    <submittedName>
        <fullName evidence="3">Uncharacterized protein</fullName>
    </submittedName>
</protein>
<dbReference type="GO" id="GO:0005930">
    <property type="term" value="C:axoneme"/>
    <property type="evidence" value="ECO:0007669"/>
    <property type="project" value="UniProtKB-SubCell"/>
</dbReference>
<evidence type="ECO:0000313" key="4">
    <source>
        <dbReference type="Proteomes" id="UP000612055"/>
    </source>
</evidence>
<name>A0A835XTC4_9CHLO</name>
<proteinExistence type="predicted"/>
<feature type="compositionally biased region" description="Low complexity" evidence="2">
    <location>
        <begin position="653"/>
        <end position="668"/>
    </location>
</feature>
<keyword evidence="4" id="KW-1185">Reference proteome</keyword>
<comment type="subcellular location">
    <subcellularLocation>
        <location evidence="1">Cytoplasm</location>
        <location evidence="1">Cytoskeleton</location>
        <location evidence="1">Cilium axoneme</location>
    </subcellularLocation>
</comment>
<dbReference type="AlphaFoldDB" id="A0A835XTC4"/>
<gene>
    <name evidence="3" type="ORF">HYH03_014846</name>
</gene>
<feature type="region of interest" description="Disordered" evidence="2">
    <location>
        <begin position="510"/>
        <end position="544"/>
    </location>
</feature>
<dbReference type="Gene3D" id="3.80.10.10">
    <property type="entry name" value="Ribonuclease Inhibitor"/>
    <property type="match status" value="1"/>
</dbReference>
<evidence type="ECO:0000256" key="2">
    <source>
        <dbReference type="SAM" id="MobiDB-lite"/>
    </source>
</evidence>
<sequence length="772" mass="77842">MVGFHRSRHTRSTLTAWSFTLSRLITHGAGVRLTHLNVNCYLLTPAAAALVARGCPALQTLSLSYTTADAHILHPTDPEEAQLPVQSLALLFDPSSHLKLPQLRRLELAGVCDLQPLEAVPAARLGRLASLCIRDCYIPATEADGLTAQSYAELGRLSSLTDLELGDTRLRCREALLLALASASRLTRLEACCEGPGGAPGTAPGTPGLGPEGGIAFSARDFAHLSGLRELTLTDARMDVQGLGELTALTKLRVGSLLPPAQPAAAAAAGATPLRAAPQALPPAPVKAGSRLAAALGAAVSAAAAAKGAESMDLTPLRPSSAAAAPSPWPPAAPAAASAAAASSAPPAPSARPSTNAAAAPLPPASVPLPPRLQVLSLDRAEGQSLALLAALAPGPSFRCLEVGAFDGDPDASGHPTPFRLDLGAQAQGPGPGWAHVDPSTGELTAEGEAALVGAVQLLEGRLQPPGALTVAFGGGGGDYAAPRPLLRPRRAEGPAPEVATAFADVAGCSGAGEGRPSPSGGGSGGGGCAGADGEGGGETVGGEGHAPWLRALGRCGLRRLRLENVALGAGDVDELVRSLPELEALEVFGPLDECLVPRLAPLRRLSHLRLAVDTWLGPARPGAPAPRACSRPLAAAVMVLIHERARASAASASSSSFSTSSASSPSVNGGGGGGTARSCEGGSAPAPPPEPLRRLDLVWRRGVAGAAQLEAYGEQISMRTEAGDHWCVCDQGRRLARVVRLALAGAGVEVRAVWARVPPAGVSGATAGGWA</sequence>
<feature type="region of interest" description="Disordered" evidence="2">
    <location>
        <begin position="316"/>
        <end position="365"/>
    </location>
</feature>
<feature type="compositionally biased region" description="Low complexity" evidence="2">
    <location>
        <begin position="334"/>
        <end position="360"/>
    </location>
</feature>
<accession>A0A835XTC4</accession>
<evidence type="ECO:0000256" key="1">
    <source>
        <dbReference type="ARBA" id="ARBA00004430"/>
    </source>
</evidence>
<evidence type="ECO:0000313" key="3">
    <source>
        <dbReference type="EMBL" id="KAG2486545.1"/>
    </source>
</evidence>
<comment type="caution">
    <text evidence="3">The sequence shown here is derived from an EMBL/GenBank/DDBJ whole genome shotgun (WGS) entry which is preliminary data.</text>
</comment>
<dbReference type="SUPFAM" id="SSF52047">
    <property type="entry name" value="RNI-like"/>
    <property type="match status" value="1"/>
</dbReference>
<feature type="region of interest" description="Disordered" evidence="2">
    <location>
        <begin position="653"/>
        <end position="693"/>
    </location>
</feature>
<dbReference type="EMBL" id="JAEHOE010000111">
    <property type="protein sequence ID" value="KAG2486545.1"/>
    <property type="molecule type" value="Genomic_DNA"/>
</dbReference>
<dbReference type="Proteomes" id="UP000612055">
    <property type="component" value="Unassembled WGS sequence"/>
</dbReference>
<dbReference type="InterPro" id="IPR032675">
    <property type="entry name" value="LRR_dom_sf"/>
</dbReference>
<reference evidence="3" key="1">
    <citation type="journal article" date="2020" name="bioRxiv">
        <title>Comparative genomics of Chlamydomonas.</title>
        <authorList>
            <person name="Craig R.J."/>
            <person name="Hasan A.R."/>
            <person name="Ness R.W."/>
            <person name="Keightley P.D."/>
        </authorList>
    </citation>
    <scope>NUCLEOTIDE SEQUENCE</scope>
    <source>
        <strain evidence="3">CCAP 11/70</strain>
    </source>
</reference>
<organism evidence="3 4">
    <name type="scientific">Edaphochlamys debaryana</name>
    <dbReference type="NCBI Taxonomy" id="47281"/>
    <lineage>
        <taxon>Eukaryota</taxon>
        <taxon>Viridiplantae</taxon>
        <taxon>Chlorophyta</taxon>
        <taxon>core chlorophytes</taxon>
        <taxon>Chlorophyceae</taxon>
        <taxon>CS clade</taxon>
        <taxon>Chlamydomonadales</taxon>
        <taxon>Chlamydomonadales incertae sedis</taxon>
        <taxon>Edaphochlamys</taxon>
    </lineage>
</organism>